<dbReference type="Proteomes" id="UP000310158">
    <property type="component" value="Unassembled WGS sequence"/>
</dbReference>
<keyword evidence="4" id="KW-0067">ATP-binding</keyword>
<feature type="region of interest" description="Disordered" evidence="5">
    <location>
        <begin position="1711"/>
        <end position="1730"/>
    </location>
</feature>
<dbReference type="InterPro" id="IPR011545">
    <property type="entry name" value="DEAD/DEAH_box_helicase_dom"/>
</dbReference>
<dbReference type="Gene3D" id="3.40.50.300">
    <property type="entry name" value="P-loop containing nucleotide triphosphate hydrolases"/>
    <property type="match status" value="2"/>
</dbReference>
<dbReference type="InterPro" id="IPR059032">
    <property type="entry name" value="WHD_DDX60"/>
</dbReference>
<dbReference type="Pfam" id="PF26076">
    <property type="entry name" value="WHD_DDX60"/>
    <property type="match status" value="1"/>
</dbReference>
<evidence type="ECO:0000313" key="8">
    <source>
        <dbReference type="EMBL" id="THH15047.1"/>
    </source>
</evidence>
<dbReference type="Pfam" id="PF23002">
    <property type="entry name" value="PIN-like_DDX60"/>
    <property type="match status" value="1"/>
</dbReference>
<keyword evidence="2" id="KW-0378">Hydrolase</keyword>
<dbReference type="SMART" id="SM00487">
    <property type="entry name" value="DEXDc"/>
    <property type="match status" value="1"/>
</dbReference>
<dbReference type="InterPro" id="IPR001650">
    <property type="entry name" value="Helicase_C-like"/>
</dbReference>
<dbReference type="GO" id="GO:0005524">
    <property type="term" value="F:ATP binding"/>
    <property type="evidence" value="ECO:0007669"/>
    <property type="project" value="UniProtKB-KW"/>
</dbReference>
<dbReference type="SMART" id="SM00490">
    <property type="entry name" value="HELICc"/>
    <property type="match status" value="1"/>
</dbReference>
<evidence type="ECO:0000313" key="9">
    <source>
        <dbReference type="Proteomes" id="UP000310158"/>
    </source>
</evidence>
<dbReference type="InterPro" id="IPR055124">
    <property type="entry name" value="PIN-like_DDX60"/>
</dbReference>
<evidence type="ECO:0000256" key="2">
    <source>
        <dbReference type="ARBA" id="ARBA00022801"/>
    </source>
</evidence>
<dbReference type="GO" id="GO:0004386">
    <property type="term" value="F:helicase activity"/>
    <property type="evidence" value="ECO:0007669"/>
    <property type="project" value="UniProtKB-KW"/>
</dbReference>
<dbReference type="GO" id="GO:0003676">
    <property type="term" value="F:nucleic acid binding"/>
    <property type="evidence" value="ECO:0007669"/>
    <property type="project" value="InterPro"/>
</dbReference>
<organism evidence="8 9">
    <name type="scientific">Bondarzewia mesenterica</name>
    <dbReference type="NCBI Taxonomy" id="1095465"/>
    <lineage>
        <taxon>Eukaryota</taxon>
        <taxon>Fungi</taxon>
        <taxon>Dikarya</taxon>
        <taxon>Basidiomycota</taxon>
        <taxon>Agaricomycotina</taxon>
        <taxon>Agaricomycetes</taxon>
        <taxon>Russulales</taxon>
        <taxon>Bondarzewiaceae</taxon>
        <taxon>Bondarzewia</taxon>
    </lineage>
</organism>
<dbReference type="GO" id="GO:0016787">
    <property type="term" value="F:hydrolase activity"/>
    <property type="evidence" value="ECO:0007669"/>
    <property type="project" value="UniProtKB-KW"/>
</dbReference>
<feature type="domain" description="Helicase C-terminal" evidence="7">
    <location>
        <begin position="1211"/>
        <end position="1382"/>
    </location>
</feature>
<evidence type="ECO:0000259" key="6">
    <source>
        <dbReference type="PROSITE" id="PS51192"/>
    </source>
</evidence>
<evidence type="ECO:0000256" key="1">
    <source>
        <dbReference type="ARBA" id="ARBA00022741"/>
    </source>
</evidence>
<dbReference type="PANTHER" id="PTHR44533:SF4">
    <property type="entry name" value="DEAD_H RNA HELICASE, PUTATIVE-RELATED"/>
    <property type="match status" value="1"/>
</dbReference>
<evidence type="ECO:0000256" key="4">
    <source>
        <dbReference type="ARBA" id="ARBA00022840"/>
    </source>
</evidence>
<dbReference type="GO" id="GO:0005737">
    <property type="term" value="C:cytoplasm"/>
    <property type="evidence" value="ECO:0007669"/>
    <property type="project" value="TreeGrafter"/>
</dbReference>
<evidence type="ECO:0000256" key="3">
    <source>
        <dbReference type="ARBA" id="ARBA00022806"/>
    </source>
</evidence>
<keyword evidence="3" id="KW-0347">Helicase</keyword>
<sequence>MTGPEAALEVIDSNWYRNIAKKARWMDLVGDYAGNERFILDGEALLQTVLDDPLLALAREEDPSFQILHALHSMERLLHELIRRSAVFDIVFWEAFRHLTLKTGGSTFVTTSRALARIILFDHLIKHAQKMDLAVHTFKNLSDEAWTNYQRKTRPMFVMTNDGGVMDSSPLDAERILVQRTFIFRLLSSGLAVTLLRGSEFRDSKIFAFVFEQHFDLHAEGKVPVVVWNEFASALKALNLADTQRRGDIKVPVIPASSERELAIDSLLTDFSKLLLLASHTNEASSELVYLFVLHCILVKTLSVDERARPLERLHPDLTKCLLHSFLPHAYLALETLGSNSGIILDVDGRVFISLIAFVVSHMDTSLSGLVGDELHSRLQKIWLAARAPPVALNKLASRFPNPSNNLDLVAAANMEPSIALLPFDNPVFDSELAAVHVTVAESNASLPPTRLEFSQGTAFTDTKHWHNHKRSILPKHLGGEAPKPATAWQRQRRLRTEQFFMASLQRLAQSLMGSVGIPSSPKPILAVGTRVSSEIQKKPDYVRRSKKEKDKPLSKSEKLKNQNIKDKKSKDEERYRVWWRDRLAEMFKLTSIGKKKQHLAYLQDPSRSDRASDQVWLSIEMDLYGLNLELRQWIEEMSPYDVDDPSSKAAQEIAAMRDLYTVKIMRMVHKLYSKPELTQTVLSILESVLIVLGFVDYIPPMMSSLSNPLPVESDRPLTFDFIKLVRSKTKKPVRDYKFMCITEHPAQWQLRLFGEYMDRSMDSKPDARVSFEPDAWQREVLDCLDADSSVLVVAPTSAGKTFISFYAMEKVLKDSDDGILVYVAPTKALVNQVAAEVYARFKKELPGRTCWAIHTRDYRVHEPQKCQILVTVPEMFAIMLLSPSLARSWTPRIKRIILDEIHTIGQHEGGSVWEQIILLAPCPIIGLSATIGEANKFNTWLEHVQTAKGFQHKFIHYPHRYSHLRKFAYFPQMRNSNTTHESGSVFTGLNKYQSEDLMRFIHPISVLSFGATSLPSDLSLESVDLLHLYGALRDCTAGGVVGLDDLDPTRFFAPAAFLKQKDVLRYEAAIKDVLSSLVASSDINDSSSPLRRVVGQLQDPIVAKTDESVLNTSPSNASFMDGLVPLLADLHASGDLPALLFNFDRSECEEMAMTIVQVLEEGEQAWRAKSEEWKTKIDRWEEWKVIEKERARRLSKMRKDELEESKKMEDLSWESSFDPADPSPQFTFSTFPRGYGKQDLLEDIVDLLRRRITLPTWAVPALRRGVGVHHAGMNKAYRSLVERLFRIGFLRVVIATGTLALGINAPTRTSVFCGDSPFLTALMYRQCAGRAGRRGYDLLGRVVFYGLQLDRIQRLMLSRLPGLNGNFPMSSTLSLRLFNLLHGSDDAPYAVKAIQSILQLPQISFSSDVGKDQLLHHLRFSIEYLRRARLLDQDGKPINLFGVASHLYYTEPSNLAMVTLLQSGVIHDICLQPSEEKAQREFMLLASHLFGRRYLPEVYATKENVRELIGKGPSCVVLPSMMNKARKALLKHHEEILEIFTAYAVTFAGQYASQLEPDDRLPLSEQAFGRQISFDSPFHSHLRDTAVHPVARSPFVANSGHADRFHSVQELANTVRRGVHLNEHAIPSVERIVALPGDQARPFALNAHIYDFYIHGQAKALVTFNGIRRGDVWYILEDFYMSLMVIRAEVENLLVKASREAGAAVGVDSEELEADSGFESQDPAEAEEKEEVDVGHLHTFIRPSGLSERDWKVYKVVNAVTNEFGEKFKAMWA</sequence>
<accession>A0A4S4LSS4</accession>
<dbReference type="EMBL" id="SGPL01000232">
    <property type="protein sequence ID" value="THH15047.1"/>
    <property type="molecule type" value="Genomic_DNA"/>
</dbReference>
<feature type="domain" description="Helicase ATP-binding" evidence="6">
    <location>
        <begin position="782"/>
        <end position="950"/>
    </location>
</feature>
<feature type="region of interest" description="Disordered" evidence="5">
    <location>
        <begin position="540"/>
        <end position="568"/>
    </location>
</feature>
<reference evidence="8 9" key="1">
    <citation type="submission" date="2019-02" db="EMBL/GenBank/DDBJ databases">
        <title>Genome sequencing of the rare red list fungi Bondarzewia mesenterica.</title>
        <authorList>
            <person name="Buettner E."/>
            <person name="Kellner H."/>
        </authorList>
    </citation>
    <scope>NUCLEOTIDE SEQUENCE [LARGE SCALE GENOMIC DNA]</scope>
    <source>
        <strain evidence="8 9">DSM 108281</strain>
    </source>
</reference>
<dbReference type="Pfam" id="PF00270">
    <property type="entry name" value="DEAD"/>
    <property type="match status" value="1"/>
</dbReference>
<evidence type="ECO:0008006" key="10">
    <source>
        <dbReference type="Google" id="ProtNLM"/>
    </source>
</evidence>
<gene>
    <name evidence="8" type="ORF">EW146_g5371</name>
</gene>
<protein>
    <recommendedName>
        <fullName evidence="10">P-loop containing nucleoside triphosphate hydrolase protein</fullName>
    </recommendedName>
</protein>
<dbReference type="PROSITE" id="PS51192">
    <property type="entry name" value="HELICASE_ATP_BIND_1"/>
    <property type="match status" value="1"/>
</dbReference>
<dbReference type="PROSITE" id="PS51194">
    <property type="entry name" value="HELICASE_CTER"/>
    <property type="match status" value="1"/>
</dbReference>
<dbReference type="OrthoDB" id="2320933at2759"/>
<proteinExistence type="predicted"/>
<dbReference type="PANTHER" id="PTHR44533">
    <property type="entry name" value="DEAD/H RNA HELICASE, PUTATIVE-RELATED"/>
    <property type="match status" value="1"/>
</dbReference>
<dbReference type="InterPro" id="IPR014001">
    <property type="entry name" value="Helicase_ATP-bd"/>
</dbReference>
<dbReference type="FunFam" id="3.40.50.300:FF:001039">
    <property type="entry name" value="ATP-dependent RNA helicase DDX60"/>
    <property type="match status" value="1"/>
</dbReference>
<evidence type="ECO:0000259" key="7">
    <source>
        <dbReference type="PROSITE" id="PS51194"/>
    </source>
</evidence>
<dbReference type="InterPro" id="IPR052431">
    <property type="entry name" value="SKI2_subfamily_helicases"/>
</dbReference>
<dbReference type="InterPro" id="IPR027417">
    <property type="entry name" value="P-loop_NTPase"/>
</dbReference>
<dbReference type="CDD" id="cd18025">
    <property type="entry name" value="DEXHc_DDX60"/>
    <property type="match status" value="1"/>
</dbReference>
<dbReference type="SUPFAM" id="SSF52540">
    <property type="entry name" value="P-loop containing nucleoside triphosphate hydrolases"/>
    <property type="match status" value="1"/>
</dbReference>
<evidence type="ECO:0000256" key="5">
    <source>
        <dbReference type="SAM" id="MobiDB-lite"/>
    </source>
</evidence>
<dbReference type="Pfam" id="PF00271">
    <property type="entry name" value="Helicase_C"/>
    <property type="match status" value="1"/>
</dbReference>
<keyword evidence="9" id="KW-1185">Reference proteome</keyword>
<name>A0A4S4LSS4_9AGAM</name>
<comment type="caution">
    <text evidence="8">The sequence shown here is derived from an EMBL/GenBank/DDBJ whole genome shotgun (WGS) entry which is preliminary data.</text>
</comment>
<keyword evidence="1" id="KW-0547">Nucleotide-binding</keyword>